<dbReference type="InterPro" id="IPR025564">
    <property type="entry name" value="CAAD_dom"/>
</dbReference>
<dbReference type="InterPro" id="IPR033344">
    <property type="entry name" value="CURT1"/>
</dbReference>
<dbReference type="OrthoDB" id="2014299at2759"/>
<organism evidence="5 6">
    <name type="scientific">Spirodela intermedia</name>
    <name type="common">Intermediate duckweed</name>
    <dbReference type="NCBI Taxonomy" id="51605"/>
    <lineage>
        <taxon>Eukaryota</taxon>
        <taxon>Viridiplantae</taxon>
        <taxon>Streptophyta</taxon>
        <taxon>Embryophyta</taxon>
        <taxon>Tracheophyta</taxon>
        <taxon>Spermatophyta</taxon>
        <taxon>Magnoliopsida</taxon>
        <taxon>Liliopsida</taxon>
        <taxon>Araceae</taxon>
        <taxon>Lemnoideae</taxon>
        <taxon>Spirodela</taxon>
    </lineage>
</organism>
<feature type="region of interest" description="Disordered" evidence="2">
    <location>
        <begin position="20"/>
        <end position="55"/>
    </location>
</feature>
<dbReference type="Proteomes" id="UP000663760">
    <property type="component" value="Chromosome 4"/>
</dbReference>
<reference evidence="5" key="1">
    <citation type="submission" date="2020-02" db="EMBL/GenBank/DDBJ databases">
        <authorList>
            <person name="Scholz U."/>
            <person name="Mascher M."/>
            <person name="Fiebig A."/>
        </authorList>
    </citation>
    <scope>NUCLEOTIDE SEQUENCE</scope>
</reference>
<name>A0A7I8K915_SPIIN</name>
<keyword evidence="6" id="KW-1185">Reference proteome</keyword>
<evidence type="ECO:0000256" key="3">
    <source>
        <dbReference type="SAM" id="Phobius"/>
    </source>
</evidence>
<dbReference type="PANTHER" id="PTHR33222">
    <property type="match status" value="1"/>
</dbReference>
<keyword evidence="3" id="KW-0812">Transmembrane</keyword>
<dbReference type="AlphaFoldDB" id="A0A7I8K915"/>
<evidence type="ECO:0000259" key="4">
    <source>
        <dbReference type="Pfam" id="PF14159"/>
    </source>
</evidence>
<proteinExistence type="predicted"/>
<dbReference type="EMBL" id="LR746267">
    <property type="protein sequence ID" value="CAA7394180.1"/>
    <property type="molecule type" value="Genomic_DNA"/>
</dbReference>
<keyword evidence="3" id="KW-1133">Transmembrane helix</keyword>
<evidence type="ECO:0000313" key="5">
    <source>
        <dbReference type="EMBL" id="CAA7394180.1"/>
    </source>
</evidence>
<feature type="transmembrane region" description="Helical" evidence="3">
    <location>
        <begin position="146"/>
        <end position="164"/>
    </location>
</feature>
<accession>A0A7I8K915</accession>
<dbReference type="Pfam" id="PF14159">
    <property type="entry name" value="CAAD"/>
    <property type="match status" value="1"/>
</dbReference>
<dbReference type="GO" id="GO:0009535">
    <property type="term" value="C:chloroplast thylakoid membrane"/>
    <property type="evidence" value="ECO:0007669"/>
    <property type="project" value="TreeGrafter"/>
</dbReference>
<feature type="transmembrane region" description="Helical" evidence="3">
    <location>
        <begin position="118"/>
        <end position="140"/>
    </location>
</feature>
<gene>
    <name evidence="5" type="ORF">SI8410_04004841</name>
</gene>
<feature type="domain" description="Cyanobacterial aminoacyl-tRNA synthetase CAAD" evidence="4">
    <location>
        <begin position="105"/>
        <end position="189"/>
    </location>
</feature>
<evidence type="ECO:0000313" key="6">
    <source>
        <dbReference type="Proteomes" id="UP000663760"/>
    </source>
</evidence>
<keyword evidence="3" id="KW-0472">Membrane</keyword>
<evidence type="ECO:0000256" key="2">
    <source>
        <dbReference type="SAM" id="MobiDB-lite"/>
    </source>
</evidence>
<sequence>MGYATAACAVSSTSTALMECRGGGSSSRQQAATPHCVGLPPLSPPPPAQSRAQRTGAYCRRVARNVVSMATGESVATAAATTAVDAPAEGGAAPAPVAEVPEIVKTLQEAWNKVEDKYAVSSLAVAGVVALWGTGGMISAIDRLPLVPGVLEVVGIGYTGWFAYKNLLKKPEREALIAKIKNTYNEILGSSQ</sequence>
<protein>
    <recommendedName>
        <fullName evidence="4">Cyanobacterial aminoacyl-tRNA synthetase CAAD domain-containing protein</fullName>
    </recommendedName>
</protein>
<dbReference type="PANTHER" id="PTHR33222:SF9">
    <property type="entry name" value="PROTEIN CURVATURE THYLAKOID 1B, CHLOROPLASTIC"/>
    <property type="match status" value="1"/>
</dbReference>
<evidence type="ECO:0000256" key="1">
    <source>
        <dbReference type="ARBA" id="ARBA00004141"/>
    </source>
</evidence>
<comment type="subcellular location">
    <subcellularLocation>
        <location evidence="1">Membrane</location>
        <topology evidence="1">Multi-pass membrane protein</topology>
    </subcellularLocation>
</comment>